<keyword evidence="9" id="KW-1185">Reference proteome</keyword>
<dbReference type="STRING" id="999894.TDIS_1217"/>
<reference evidence="8 9" key="1">
    <citation type="submission" date="2016-04" db="EMBL/GenBank/DDBJ databases">
        <title>Genome analysis of Thermosulfurimonas dismutans, the first thermophilic sulfur-disproportionating bacterium of the phylum Thermodesulfobacteria.</title>
        <authorList>
            <person name="Mardanov A.V."/>
            <person name="Beletsky A.V."/>
            <person name="Kadnikov V.V."/>
            <person name="Slobodkin A.I."/>
            <person name="Ravin N.V."/>
        </authorList>
    </citation>
    <scope>NUCLEOTIDE SEQUENCE [LARGE SCALE GENOMIC DNA]</scope>
    <source>
        <strain evidence="8 9">S95</strain>
    </source>
</reference>
<evidence type="ECO:0000259" key="7">
    <source>
        <dbReference type="Pfam" id="PF03787"/>
    </source>
</evidence>
<dbReference type="NCBIfam" id="TIGR01899">
    <property type="entry name" value="cas_TM1807_csm5"/>
    <property type="match status" value="1"/>
</dbReference>
<evidence type="ECO:0000256" key="4">
    <source>
        <dbReference type="ARBA" id="ARBA00022884"/>
    </source>
</evidence>
<gene>
    <name evidence="8" type="ORF">TDIS_1217</name>
</gene>
<organism evidence="8 9">
    <name type="scientific">Thermosulfurimonas dismutans</name>
    <dbReference type="NCBI Taxonomy" id="999894"/>
    <lineage>
        <taxon>Bacteria</taxon>
        <taxon>Pseudomonadati</taxon>
        <taxon>Thermodesulfobacteriota</taxon>
        <taxon>Thermodesulfobacteria</taxon>
        <taxon>Thermodesulfobacteriales</taxon>
        <taxon>Thermodesulfobacteriaceae</taxon>
        <taxon>Thermosulfurimonas</taxon>
    </lineage>
</organism>
<evidence type="ECO:0000256" key="6">
    <source>
        <dbReference type="ARBA" id="ARBA00031720"/>
    </source>
</evidence>
<dbReference type="InterPro" id="IPR010173">
    <property type="entry name" value="CRISPR-assoc_Csm5"/>
</dbReference>
<dbReference type="Proteomes" id="UP000078390">
    <property type="component" value="Unassembled WGS sequence"/>
</dbReference>
<accession>A0A179D4P2</accession>
<feature type="domain" description="CRISPR type III-associated protein" evidence="7">
    <location>
        <begin position="15"/>
        <end position="200"/>
    </location>
</feature>
<dbReference type="GO" id="GO:0003723">
    <property type="term" value="F:RNA binding"/>
    <property type="evidence" value="ECO:0007669"/>
    <property type="project" value="UniProtKB-KW"/>
</dbReference>
<dbReference type="GO" id="GO:0051607">
    <property type="term" value="P:defense response to virus"/>
    <property type="evidence" value="ECO:0007669"/>
    <property type="project" value="UniProtKB-KW"/>
</dbReference>
<dbReference type="EMBL" id="LWLG01000007">
    <property type="protein sequence ID" value="OAQ20761.1"/>
    <property type="molecule type" value="Genomic_DNA"/>
</dbReference>
<comment type="caution">
    <text evidence="8">The sequence shown here is derived from an EMBL/GenBank/DDBJ whole genome shotgun (WGS) entry which is preliminary data.</text>
</comment>
<dbReference type="PANTHER" id="PTHR38007:SF1">
    <property type="entry name" value="CRISPR SYSTEM CMS PROTEIN CSM5"/>
    <property type="match status" value="1"/>
</dbReference>
<comment type="similarity">
    <text evidence="2">Belongs to the CRISPR-associated Csm5 family.</text>
</comment>
<proteinExistence type="inferred from homology"/>
<keyword evidence="5" id="KW-0051">Antiviral defense</keyword>
<protein>
    <recommendedName>
        <fullName evidence="3">CRISPR system Cms protein Csm5</fullName>
    </recommendedName>
    <alternativeName>
        <fullName evidence="6">CRISPR type III A-associated protein Csm5</fullName>
    </alternativeName>
</protein>
<dbReference type="RefSeq" id="WP_161939489.1">
    <property type="nucleotide sequence ID" value="NZ_LWLG01000007.1"/>
</dbReference>
<evidence type="ECO:0000256" key="3">
    <source>
        <dbReference type="ARBA" id="ARBA00016113"/>
    </source>
</evidence>
<dbReference type="Pfam" id="PF03787">
    <property type="entry name" value="RAMPs"/>
    <property type="match status" value="1"/>
</dbReference>
<dbReference type="InterPro" id="IPR005537">
    <property type="entry name" value="RAMP_III_fam"/>
</dbReference>
<dbReference type="AlphaFoldDB" id="A0A179D4P2"/>
<evidence type="ECO:0000256" key="1">
    <source>
        <dbReference type="ARBA" id="ARBA00003088"/>
    </source>
</evidence>
<dbReference type="PANTHER" id="PTHR38007">
    <property type="entry name" value="CRISPR SYSTEM CMS PROTEIN CSM5"/>
    <property type="match status" value="1"/>
</dbReference>
<evidence type="ECO:0000313" key="8">
    <source>
        <dbReference type="EMBL" id="OAQ20761.1"/>
    </source>
</evidence>
<evidence type="ECO:0000313" key="9">
    <source>
        <dbReference type="Proteomes" id="UP000078390"/>
    </source>
</evidence>
<sequence length="407" mass="48551">MVENKIVERKKIALQIDTPLHISNRNLFVGPFEYLKVENHVYFLSENKFSKFLANKNLINEFVSWALQGEKPNIVEFLKKYIENIDENLVSNISYSKIELKTNRSFKQFKSQIRDAFGIPFIPASSIKGVFRTALLYRILKQIKYEDSEVFENKLLNKIYQVLRQNQISKREPFKKIINFWLQNFRLNEQTNDPHTDYLRILKIRDVKSLFQRTTGLFEVQIFSWHRGKFFPKERPLFVEALPKGYLYELELLLDRTLLSHFQKNVSPQIPFDIYPKTIEEFLITLQEFFRDFWNYERKVFSNGPTNYYAKPYPGKMFRLGWGGGLLSTTIFMLLPEELRQKIRNRLRHDRGKIMAPKSRRLVKIQQNKFWPLGWVKWFEIGETIAAKGQEKVIIAEEKDSLKLKVL</sequence>
<name>A0A179D4P2_9BACT</name>
<evidence type="ECO:0000256" key="5">
    <source>
        <dbReference type="ARBA" id="ARBA00023118"/>
    </source>
</evidence>
<keyword evidence="4" id="KW-0694">RNA-binding</keyword>
<comment type="function">
    <text evidence="1">This subunit might be involved in maturation of a crRNA intermediate to its mature form.</text>
</comment>
<evidence type="ECO:0000256" key="2">
    <source>
        <dbReference type="ARBA" id="ARBA00006680"/>
    </source>
</evidence>